<dbReference type="AlphaFoldDB" id="A0A8J6LZK2"/>
<protein>
    <submittedName>
        <fullName evidence="2">Dabb family protein</fullName>
    </submittedName>
</protein>
<organism evidence="2 3">
    <name type="scientific">Neptunicella marina</name>
    <dbReference type="NCBI Taxonomy" id="2125989"/>
    <lineage>
        <taxon>Bacteria</taxon>
        <taxon>Pseudomonadati</taxon>
        <taxon>Pseudomonadota</taxon>
        <taxon>Gammaproteobacteria</taxon>
        <taxon>Alteromonadales</taxon>
        <taxon>Alteromonadaceae</taxon>
        <taxon>Neptunicella</taxon>
    </lineage>
</organism>
<dbReference type="Gene3D" id="3.30.70.100">
    <property type="match status" value="1"/>
</dbReference>
<dbReference type="SMART" id="SM00886">
    <property type="entry name" value="Dabb"/>
    <property type="match status" value="1"/>
</dbReference>
<dbReference type="InterPro" id="IPR013097">
    <property type="entry name" value="Dabb"/>
</dbReference>
<evidence type="ECO:0000313" key="2">
    <source>
        <dbReference type="EMBL" id="MBC3766205.1"/>
    </source>
</evidence>
<dbReference type="PROSITE" id="PS51502">
    <property type="entry name" value="S_R_A_B_BARREL"/>
    <property type="match status" value="1"/>
</dbReference>
<gene>
    <name evidence="2" type="ORF">H8B19_09960</name>
</gene>
<sequence>MVQAEQQVIEAGGFVHSVYFWLHNPDSQQEREAFEKHLTTFIDASDYVKSKHIGTRASSDRDVVDSSYDYTLVVTFDNKAQQDKYQSEPVHLKFVKDASHLWKKVVVYDSQSIL</sequence>
<evidence type="ECO:0000313" key="3">
    <source>
        <dbReference type="Proteomes" id="UP000601768"/>
    </source>
</evidence>
<evidence type="ECO:0000259" key="1">
    <source>
        <dbReference type="PROSITE" id="PS51502"/>
    </source>
</evidence>
<name>A0A8J6LZK2_9ALTE</name>
<comment type="caution">
    <text evidence="2">The sequence shown here is derived from an EMBL/GenBank/DDBJ whole genome shotgun (WGS) entry which is preliminary data.</text>
</comment>
<feature type="domain" description="Stress-response A/B barrel" evidence="1">
    <location>
        <begin position="14"/>
        <end position="110"/>
    </location>
</feature>
<accession>A0A8J6LZK2</accession>
<reference evidence="2" key="2">
    <citation type="submission" date="2020-08" db="EMBL/GenBank/DDBJ databases">
        <authorList>
            <person name="Lai Q."/>
        </authorList>
    </citation>
    <scope>NUCLEOTIDE SEQUENCE</scope>
    <source>
        <strain evidence="2">S27-2</strain>
    </source>
</reference>
<reference evidence="2" key="1">
    <citation type="journal article" date="2018" name="Int. J. Syst. Evol. Microbiol.">
        <title>Neptunicella marina gen. nov., sp. nov., isolated from surface seawater.</title>
        <authorList>
            <person name="Liu X."/>
            <person name="Lai Q."/>
            <person name="Du Y."/>
            <person name="Zhang X."/>
            <person name="Liu Z."/>
            <person name="Sun F."/>
            <person name="Shao Z."/>
        </authorList>
    </citation>
    <scope>NUCLEOTIDE SEQUENCE</scope>
    <source>
        <strain evidence="2">S27-2</strain>
    </source>
</reference>
<keyword evidence="3" id="KW-1185">Reference proteome</keyword>
<dbReference type="EMBL" id="JACNEP010000006">
    <property type="protein sequence ID" value="MBC3766205.1"/>
    <property type="molecule type" value="Genomic_DNA"/>
</dbReference>
<dbReference type="InterPro" id="IPR011008">
    <property type="entry name" value="Dimeric_a/b-barrel"/>
</dbReference>
<dbReference type="SUPFAM" id="SSF54909">
    <property type="entry name" value="Dimeric alpha+beta barrel"/>
    <property type="match status" value="1"/>
</dbReference>
<dbReference type="Proteomes" id="UP000601768">
    <property type="component" value="Unassembled WGS sequence"/>
</dbReference>
<proteinExistence type="predicted"/>
<dbReference type="Pfam" id="PF07876">
    <property type="entry name" value="Dabb"/>
    <property type="match status" value="1"/>
</dbReference>